<dbReference type="OrthoDB" id="1938320at2759"/>
<dbReference type="GO" id="GO:0005886">
    <property type="term" value="C:plasma membrane"/>
    <property type="evidence" value="ECO:0007669"/>
    <property type="project" value="InterPro"/>
</dbReference>
<reference evidence="2 4" key="1">
    <citation type="journal article" date="2008" name="Science">
        <title>The Physcomitrella genome reveals evolutionary insights into the conquest of land by plants.</title>
        <authorList>
            <person name="Rensing S."/>
            <person name="Lang D."/>
            <person name="Zimmer A."/>
            <person name="Terry A."/>
            <person name="Salamov A."/>
            <person name="Shapiro H."/>
            <person name="Nishiyama T."/>
            <person name="Perroud P.-F."/>
            <person name="Lindquist E."/>
            <person name="Kamisugi Y."/>
            <person name="Tanahashi T."/>
            <person name="Sakakibara K."/>
            <person name="Fujita T."/>
            <person name="Oishi K."/>
            <person name="Shin-I T."/>
            <person name="Kuroki Y."/>
            <person name="Toyoda A."/>
            <person name="Suzuki Y."/>
            <person name="Hashimoto A."/>
            <person name="Yamaguchi K."/>
            <person name="Sugano A."/>
            <person name="Kohara Y."/>
            <person name="Fujiyama A."/>
            <person name="Anterola A."/>
            <person name="Aoki S."/>
            <person name="Ashton N."/>
            <person name="Barbazuk W.B."/>
            <person name="Barker E."/>
            <person name="Bennetzen J."/>
            <person name="Bezanilla M."/>
            <person name="Blankenship R."/>
            <person name="Cho S.H."/>
            <person name="Dutcher S."/>
            <person name="Estelle M."/>
            <person name="Fawcett J.A."/>
            <person name="Gundlach H."/>
            <person name="Hanada K."/>
            <person name="Heyl A."/>
            <person name="Hicks K.A."/>
            <person name="Hugh J."/>
            <person name="Lohr M."/>
            <person name="Mayer K."/>
            <person name="Melkozernov A."/>
            <person name="Murata T."/>
            <person name="Nelson D."/>
            <person name="Pils B."/>
            <person name="Prigge M."/>
            <person name="Reiss B."/>
            <person name="Renner T."/>
            <person name="Rombauts S."/>
            <person name="Rushton P."/>
            <person name="Sanderfoot A."/>
            <person name="Schween G."/>
            <person name="Shiu S.-H."/>
            <person name="Stueber K."/>
            <person name="Theodoulou F.L."/>
            <person name="Tu H."/>
            <person name="Van de Peer Y."/>
            <person name="Verrier P.J."/>
            <person name="Waters E."/>
            <person name="Wood A."/>
            <person name="Yang L."/>
            <person name="Cove D."/>
            <person name="Cuming A."/>
            <person name="Hasebe M."/>
            <person name="Lucas S."/>
            <person name="Mishler D.B."/>
            <person name="Reski R."/>
            <person name="Grigoriev I."/>
            <person name="Quatrano R.S."/>
            <person name="Boore J.L."/>
        </authorList>
    </citation>
    <scope>NUCLEOTIDE SEQUENCE [LARGE SCALE GENOMIC DNA]</scope>
    <source>
        <strain evidence="3 4">cv. Gransden 2004</strain>
    </source>
</reference>
<dbReference type="PANTHER" id="PTHR33312:SF21">
    <property type="entry name" value="MEMBRANE-ASSOCIATED KINASE REGULATOR 3-RELATED"/>
    <property type="match status" value="1"/>
</dbReference>
<sequence length="533" mass="58778">MDEQWMYEDFTQIKPRRPEGTTVAACCEEWESNMPFSMLWPLGETLNSSAQAGFDVGQLSTVEDSDTLDHEVHAGPDQEDESGSKQLSSEESLGEFEFSCTSTSSSAMVERLCSSGISPADELFFRGQLLPLHLPPRIQMVKKLTLDMQHQPQQELHQSSEPSASVNSDNHGNVDTVELGNLAMSQAKFARLFQPMYNSKGVATPYPNNPNPRPASANAWYDPRELAQEFTGYSSGRASFTSTDRDSSADSSSSRDSSGSSQDCFDSGKENLYSGTGNHDGKGTFLHNREVFSTQSACEQRRSPSGISNWLKPPFKWKVLFGAKKSMSKQSTIPVGLSTTSHPDVDEPQDANQSNEPFNAHQDILFSGIPTSLDCRYYSDCSGELTHSGDLLVSSRAFVHGDGVEQDKYSYQRGMEKAKGYLHRYMKVLQKRASSHGSSTLNPPAVDHANVTPRPPQASRSPAITNTKIFPPFSQSFRFSAKDKVSLRTIKKPPQPPLPNAGRRVSMELHNAIQGAIAHCKESQTREDNAQKL</sequence>
<dbReference type="EMBL" id="ABEU02000007">
    <property type="protein sequence ID" value="PNR50732.1"/>
    <property type="molecule type" value="Genomic_DNA"/>
</dbReference>
<organism evidence="2">
    <name type="scientific">Physcomitrium patens</name>
    <name type="common">Spreading-leaved earth moss</name>
    <name type="synonym">Physcomitrella patens</name>
    <dbReference type="NCBI Taxonomy" id="3218"/>
    <lineage>
        <taxon>Eukaryota</taxon>
        <taxon>Viridiplantae</taxon>
        <taxon>Streptophyta</taxon>
        <taxon>Embryophyta</taxon>
        <taxon>Bryophyta</taxon>
        <taxon>Bryophytina</taxon>
        <taxon>Bryopsida</taxon>
        <taxon>Funariidae</taxon>
        <taxon>Funariales</taxon>
        <taxon>Funariaceae</taxon>
        <taxon>Physcomitrium</taxon>
    </lineage>
</organism>
<feature type="region of interest" description="Disordered" evidence="1">
    <location>
        <begin position="148"/>
        <end position="174"/>
    </location>
</feature>
<feature type="compositionally biased region" description="Polar residues" evidence="1">
    <location>
        <begin position="148"/>
        <end position="173"/>
    </location>
</feature>
<dbReference type="Proteomes" id="UP000006727">
    <property type="component" value="Chromosome 7"/>
</dbReference>
<protein>
    <submittedName>
        <fullName evidence="2 3">Uncharacterized protein</fullName>
    </submittedName>
</protein>
<keyword evidence="4" id="KW-1185">Reference proteome</keyword>
<evidence type="ECO:0000313" key="3">
    <source>
        <dbReference type="EnsemblPlants" id="PAC:32925179.CDS.1"/>
    </source>
</evidence>
<dbReference type="EnsemblPlants" id="Pp3c7_4510V3.2">
    <property type="protein sequence ID" value="PAC:32925180.CDS.1"/>
    <property type="gene ID" value="Pp3c7_4510"/>
</dbReference>
<dbReference type="EnsemblPlants" id="Pp3c7_4510V3.1">
    <property type="protein sequence ID" value="PAC:32925179.CDS.1"/>
    <property type="gene ID" value="Pp3c7_4510"/>
</dbReference>
<feature type="compositionally biased region" description="Polar residues" evidence="1">
    <location>
        <begin position="332"/>
        <end position="342"/>
    </location>
</feature>
<evidence type="ECO:0000313" key="4">
    <source>
        <dbReference type="Proteomes" id="UP000006727"/>
    </source>
</evidence>
<feature type="region of interest" description="Disordered" evidence="1">
    <location>
        <begin position="332"/>
        <end position="357"/>
    </location>
</feature>
<reference evidence="2 4" key="2">
    <citation type="journal article" date="2018" name="Plant J.">
        <title>The Physcomitrella patens chromosome-scale assembly reveals moss genome structure and evolution.</title>
        <authorList>
            <person name="Lang D."/>
            <person name="Ullrich K.K."/>
            <person name="Murat F."/>
            <person name="Fuchs J."/>
            <person name="Jenkins J."/>
            <person name="Haas F.B."/>
            <person name="Piednoel M."/>
            <person name="Gundlach H."/>
            <person name="Van Bel M."/>
            <person name="Meyberg R."/>
            <person name="Vives C."/>
            <person name="Morata J."/>
            <person name="Symeonidi A."/>
            <person name="Hiss M."/>
            <person name="Muchero W."/>
            <person name="Kamisugi Y."/>
            <person name="Saleh O."/>
            <person name="Blanc G."/>
            <person name="Decker E.L."/>
            <person name="van Gessel N."/>
            <person name="Grimwood J."/>
            <person name="Hayes R.D."/>
            <person name="Graham S.W."/>
            <person name="Gunter L.E."/>
            <person name="McDaniel S.F."/>
            <person name="Hoernstein S.N.W."/>
            <person name="Larsson A."/>
            <person name="Li F.W."/>
            <person name="Perroud P.F."/>
            <person name="Phillips J."/>
            <person name="Ranjan P."/>
            <person name="Rokshar D.S."/>
            <person name="Rothfels C.J."/>
            <person name="Schneider L."/>
            <person name="Shu S."/>
            <person name="Stevenson D.W."/>
            <person name="Thummler F."/>
            <person name="Tillich M."/>
            <person name="Villarreal Aguilar J.C."/>
            <person name="Widiez T."/>
            <person name="Wong G.K."/>
            <person name="Wymore A."/>
            <person name="Zhang Y."/>
            <person name="Zimmer A.D."/>
            <person name="Quatrano R.S."/>
            <person name="Mayer K.F.X."/>
            <person name="Goodstein D."/>
            <person name="Casacuberta J.M."/>
            <person name="Vandepoele K."/>
            <person name="Reski R."/>
            <person name="Cuming A.C."/>
            <person name="Tuskan G.A."/>
            <person name="Maumus F."/>
            <person name="Salse J."/>
            <person name="Schmutz J."/>
            <person name="Rensing S.A."/>
        </authorList>
    </citation>
    <scope>NUCLEOTIDE SEQUENCE [LARGE SCALE GENOMIC DNA]</scope>
    <source>
        <strain evidence="3 4">cv. Gransden 2004</strain>
    </source>
</reference>
<name>A0A2K1KAC7_PHYPA</name>
<dbReference type="Gramene" id="Pp3c7_4510V3.2">
    <property type="protein sequence ID" value="PAC:32925180.CDS.1"/>
    <property type="gene ID" value="Pp3c7_4510"/>
</dbReference>
<dbReference type="GO" id="GO:0019210">
    <property type="term" value="F:kinase inhibitor activity"/>
    <property type="evidence" value="ECO:0007669"/>
    <property type="project" value="InterPro"/>
</dbReference>
<dbReference type="Gramene" id="Pp3c7_4510V3.1">
    <property type="protein sequence ID" value="PAC:32925179.CDS.1"/>
    <property type="gene ID" value="Pp3c7_4510"/>
</dbReference>
<feature type="region of interest" description="Disordered" evidence="1">
    <location>
        <begin position="232"/>
        <end position="280"/>
    </location>
</feature>
<reference evidence="3" key="3">
    <citation type="submission" date="2020-12" db="UniProtKB">
        <authorList>
            <consortium name="EnsemblPlants"/>
        </authorList>
    </citation>
    <scope>IDENTIFICATION</scope>
</reference>
<dbReference type="PANTHER" id="PTHR33312">
    <property type="entry name" value="MEMBRANE-ASSOCIATED KINASE REGULATOR 4-RELATED"/>
    <property type="match status" value="1"/>
</dbReference>
<accession>A0A2K1KAC7</accession>
<dbReference type="InterPro" id="IPR039620">
    <property type="entry name" value="BKI1/MAKR1/3/4"/>
</dbReference>
<evidence type="ECO:0000313" key="2">
    <source>
        <dbReference type="EMBL" id="PNR50732.1"/>
    </source>
</evidence>
<feature type="compositionally biased region" description="Low complexity" evidence="1">
    <location>
        <begin position="249"/>
        <end position="261"/>
    </location>
</feature>
<dbReference type="PaxDb" id="3218-PP1S207_38V6.1"/>
<gene>
    <name evidence="3" type="primary">LOC112285190</name>
    <name evidence="2" type="ORF">PHYPA_009918</name>
</gene>
<dbReference type="AlphaFoldDB" id="A0A2K1KAC7"/>
<evidence type="ECO:0000256" key="1">
    <source>
        <dbReference type="SAM" id="MobiDB-lite"/>
    </source>
</evidence>
<proteinExistence type="predicted"/>
<feature type="region of interest" description="Disordered" evidence="1">
    <location>
        <begin position="70"/>
        <end position="91"/>
    </location>
</feature>